<dbReference type="InterPro" id="IPR011711">
    <property type="entry name" value="GntR_C"/>
</dbReference>
<feature type="domain" description="HTH gntR-type" evidence="5">
    <location>
        <begin position="42"/>
        <end position="109"/>
    </location>
</feature>
<protein>
    <submittedName>
        <fullName evidence="6">HTH-type transcriptional regulator McbR</fullName>
    </submittedName>
</protein>
<dbReference type="EMBL" id="MCRJ01000082">
    <property type="protein sequence ID" value="ODN69615.1"/>
    <property type="molecule type" value="Genomic_DNA"/>
</dbReference>
<dbReference type="OrthoDB" id="9815654at2"/>
<dbReference type="InterPro" id="IPR008920">
    <property type="entry name" value="TF_FadR/GntR_C"/>
</dbReference>
<evidence type="ECO:0000256" key="2">
    <source>
        <dbReference type="ARBA" id="ARBA00023125"/>
    </source>
</evidence>
<proteinExistence type="predicted"/>
<dbReference type="SMART" id="SM00895">
    <property type="entry name" value="FCD"/>
    <property type="match status" value="1"/>
</dbReference>
<dbReference type="GO" id="GO:0003700">
    <property type="term" value="F:DNA-binding transcription factor activity"/>
    <property type="evidence" value="ECO:0007669"/>
    <property type="project" value="InterPro"/>
</dbReference>
<dbReference type="AlphaFoldDB" id="A0A1E3H0D9"/>
<organism evidence="6 7">
    <name type="scientific">Methylobrevis pamukkalensis</name>
    <dbReference type="NCBI Taxonomy" id="1439726"/>
    <lineage>
        <taxon>Bacteria</taxon>
        <taxon>Pseudomonadati</taxon>
        <taxon>Pseudomonadota</taxon>
        <taxon>Alphaproteobacteria</taxon>
        <taxon>Hyphomicrobiales</taxon>
        <taxon>Pleomorphomonadaceae</taxon>
        <taxon>Methylobrevis</taxon>
    </lineage>
</organism>
<evidence type="ECO:0000313" key="7">
    <source>
        <dbReference type="Proteomes" id="UP000094622"/>
    </source>
</evidence>
<dbReference type="Pfam" id="PF07729">
    <property type="entry name" value="FCD"/>
    <property type="match status" value="1"/>
</dbReference>
<accession>A0A1E3H0D9</accession>
<dbReference type="PROSITE" id="PS50949">
    <property type="entry name" value="HTH_GNTR"/>
    <property type="match status" value="1"/>
</dbReference>
<dbReference type="SUPFAM" id="SSF48008">
    <property type="entry name" value="GntR ligand-binding domain-like"/>
    <property type="match status" value="1"/>
</dbReference>
<evidence type="ECO:0000256" key="1">
    <source>
        <dbReference type="ARBA" id="ARBA00023015"/>
    </source>
</evidence>
<dbReference type="InterPro" id="IPR036388">
    <property type="entry name" value="WH-like_DNA-bd_sf"/>
</dbReference>
<name>A0A1E3H0D9_9HYPH</name>
<dbReference type="InterPro" id="IPR000524">
    <property type="entry name" value="Tscrpt_reg_HTH_GntR"/>
</dbReference>
<feature type="region of interest" description="Disordered" evidence="4">
    <location>
        <begin position="1"/>
        <end position="42"/>
    </location>
</feature>
<reference evidence="6 7" key="1">
    <citation type="submission" date="2016-07" db="EMBL/GenBank/DDBJ databases">
        <title>Draft Genome Sequence of Methylobrevis pamukkalensis PK2.</title>
        <authorList>
            <person name="Vasilenko O.V."/>
            <person name="Doronina N.V."/>
            <person name="Shmareva M.N."/>
            <person name="Tarlachkov S.V."/>
            <person name="Mustakhimov I."/>
            <person name="Trotsenko Y.A."/>
        </authorList>
    </citation>
    <scope>NUCLEOTIDE SEQUENCE [LARGE SCALE GENOMIC DNA]</scope>
    <source>
        <strain evidence="6 7">PK2</strain>
    </source>
</reference>
<dbReference type="Pfam" id="PF00392">
    <property type="entry name" value="GntR"/>
    <property type="match status" value="1"/>
</dbReference>
<evidence type="ECO:0000313" key="6">
    <source>
        <dbReference type="EMBL" id="ODN69615.1"/>
    </source>
</evidence>
<dbReference type="GO" id="GO:0003677">
    <property type="term" value="F:DNA binding"/>
    <property type="evidence" value="ECO:0007669"/>
    <property type="project" value="UniProtKB-KW"/>
</dbReference>
<keyword evidence="2" id="KW-0238">DNA-binding</keyword>
<gene>
    <name evidence="6" type="primary">mcbR_2</name>
    <name evidence="6" type="ORF">A6302_03072</name>
</gene>
<evidence type="ECO:0000259" key="5">
    <source>
        <dbReference type="PROSITE" id="PS50949"/>
    </source>
</evidence>
<dbReference type="SMART" id="SM00345">
    <property type="entry name" value="HTH_GNTR"/>
    <property type="match status" value="1"/>
</dbReference>
<dbReference type="PANTHER" id="PTHR43537">
    <property type="entry name" value="TRANSCRIPTIONAL REGULATOR, GNTR FAMILY"/>
    <property type="match status" value="1"/>
</dbReference>
<sequence>MAARRAASTTADAGDNPVGPGSGPHAPTARTSGPAGPGTRAPNIRSQVSLALREALIIGRIQPGRSVTLRGLAEELGTSPMPVREAIRGLAAENALDVSVSGRVAVPRMTDRKFGEILDARMLLEPQVAVLALPFLGKADVRRLQALDDEIDASLGNGDVEAYMRLNHAFHFAIYEAAGSEVLLPLVESVWLQFGPFMRMVYGRVGTRMLVDHHKQAIAAIGARDAAALRAAIRADIAEGMQLIGEGIGAAGTT</sequence>
<dbReference type="PANTHER" id="PTHR43537:SF39">
    <property type="entry name" value="HTH-TYPE TRANSCRIPTIONAL REGULATOR MCBR"/>
    <property type="match status" value="1"/>
</dbReference>
<feature type="compositionally biased region" description="Low complexity" evidence="4">
    <location>
        <begin position="1"/>
        <end position="13"/>
    </location>
</feature>
<keyword evidence="7" id="KW-1185">Reference proteome</keyword>
<dbReference type="PATRIC" id="fig|1439726.3.peg.3228"/>
<keyword evidence="1" id="KW-0805">Transcription regulation</keyword>
<dbReference type="Gene3D" id="1.20.120.530">
    <property type="entry name" value="GntR ligand-binding domain-like"/>
    <property type="match status" value="1"/>
</dbReference>
<dbReference type="Gene3D" id="1.10.10.10">
    <property type="entry name" value="Winged helix-like DNA-binding domain superfamily/Winged helix DNA-binding domain"/>
    <property type="match status" value="1"/>
</dbReference>
<keyword evidence="3" id="KW-0804">Transcription</keyword>
<dbReference type="SUPFAM" id="SSF46785">
    <property type="entry name" value="Winged helix' DNA-binding domain"/>
    <property type="match status" value="1"/>
</dbReference>
<evidence type="ECO:0000256" key="4">
    <source>
        <dbReference type="SAM" id="MobiDB-lite"/>
    </source>
</evidence>
<evidence type="ECO:0000256" key="3">
    <source>
        <dbReference type="ARBA" id="ARBA00023163"/>
    </source>
</evidence>
<comment type="caution">
    <text evidence="6">The sequence shown here is derived from an EMBL/GenBank/DDBJ whole genome shotgun (WGS) entry which is preliminary data.</text>
</comment>
<dbReference type="Proteomes" id="UP000094622">
    <property type="component" value="Unassembled WGS sequence"/>
</dbReference>
<dbReference type="InterPro" id="IPR036390">
    <property type="entry name" value="WH_DNA-bd_sf"/>
</dbReference>